<feature type="compositionally biased region" description="Basic and acidic residues" evidence="1">
    <location>
        <begin position="240"/>
        <end position="250"/>
    </location>
</feature>
<accession>A0A0R3UG60</accession>
<dbReference type="PANTHER" id="PTHR10845">
    <property type="entry name" value="REGULATOR OF G PROTEIN SIGNALING"/>
    <property type="match status" value="1"/>
</dbReference>
<protein>
    <submittedName>
        <fullName evidence="5">RGS domain-containing protein</fullName>
    </submittedName>
</protein>
<gene>
    <name evidence="3" type="ORF">MCOS_LOCUS6177</name>
</gene>
<name>A0A0R3UG60_MESCO</name>
<dbReference type="SMART" id="SM00315">
    <property type="entry name" value="RGS"/>
    <property type="match status" value="1"/>
</dbReference>
<dbReference type="PRINTS" id="PR01301">
    <property type="entry name" value="RGSPROTEIN"/>
</dbReference>
<feature type="compositionally biased region" description="Gly residues" evidence="1">
    <location>
        <begin position="264"/>
        <end position="278"/>
    </location>
</feature>
<dbReference type="SUPFAM" id="SSF48097">
    <property type="entry name" value="Regulator of G-protein signaling, RGS"/>
    <property type="match status" value="1"/>
</dbReference>
<dbReference type="WBParaSite" id="MCU_001464-RA">
    <property type="protein sequence ID" value="MCU_001464-RA"/>
    <property type="gene ID" value="MCU_001464"/>
</dbReference>
<sequence length="533" mass="57829">MASGPLVFIHPVLEEGTPSTHTGTKEKSGGVLQRIGDEYFYWNAIGSTVSPTSTPPVVVSQLKQASAPFRPMGNNTVSSTGDLSADLLSVEWFASPRGHSDPNLQENCSSYSSAGLGAELSFNNCMYSSSVISSSAISPISCSSTPSSAIVVSNGTTTVAPTSNWVSPWQLHQQPSIGLNNKTAEEENFFTSRGFFSGLGSTATTIVNNRGGFFPTPPAPPPPPPPPPPGPNSNPFLFRENSKYSREVSGKSRGGAELPSSGTGLPGGNGSSSTGGGSATANSIQAAVFSKHTATPPLNRRSSIECLNKPVRPSSDTNVISLTDNPGAPMLKADSTLSLDTDSRARACCFCWCCCCSCSCIRVRAPIETGKRSTHSLDETRRTETQILEPRTTYEEVLSWSECFDNLMRCFTSTDGGVGQKAFREFLRSEYSEENILFWMACEDLKKETNHELVEEKARMIYEDYISILSPKEVSLDSKVRDLINSNMTQPTPHTFDEAQLQIYTLMQRDSYPRFLVSRIYKDLLAMKKRQSS</sequence>
<feature type="compositionally biased region" description="Pro residues" evidence="1">
    <location>
        <begin position="215"/>
        <end position="232"/>
    </location>
</feature>
<dbReference type="FunFam" id="1.10.167.10:FF:000001">
    <property type="entry name" value="Putative regulator of g-protein signaling 12"/>
    <property type="match status" value="1"/>
</dbReference>
<evidence type="ECO:0000256" key="1">
    <source>
        <dbReference type="SAM" id="MobiDB-lite"/>
    </source>
</evidence>
<feature type="region of interest" description="Disordered" evidence="1">
    <location>
        <begin position="207"/>
        <end position="280"/>
    </location>
</feature>
<organism evidence="5">
    <name type="scientific">Mesocestoides corti</name>
    <name type="common">Flatworm</name>
    <dbReference type="NCBI Taxonomy" id="53468"/>
    <lineage>
        <taxon>Eukaryota</taxon>
        <taxon>Metazoa</taxon>
        <taxon>Spiralia</taxon>
        <taxon>Lophotrochozoa</taxon>
        <taxon>Platyhelminthes</taxon>
        <taxon>Cestoda</taxon>
        <taxon>Eucestoda</taxon>
        <taxon>Cyclophyllidea</taxon>
        <taxon>Mesocestoididae</taxon>
        <taxon>Mesocestoides</taxon>
    </lineage>
</organism>
<keyword evidence="4" id="KW-1185">Reference proteome</keyword>
<dbReference type="InterPro" id="IPR016137">
    <property type="entry name" value="RGS"/>
</dbReference>
<dbReference type="Proteomes" id="UP000267029">
    <property type="component" value="Unassembled WGS sequence"/>
</dbReference>
<evidence type="ECO:0000259" key="2">
    <source>
        <dbReference type="PROSITE" id="PS50132"/>
    </source>
</evidence>
<evidence type="ECO:0000313" key="4">
    <source>
        <dbReference type="Proteomes" id="UP000267029"/>
    </source>
</evidence>
<dbReference type="PROSITE" id="PS50132">
    <property type="entry name" value="RGS"/>
    <property type="match status" value="1"/>
</dbReference>
<feature type="domain" description="RGS" evidence="2">
    <location>
        <begin position="418"/>
        <end position="525"/>
    </location>
</feature>
<dbReference type="InterPro" id="IPR044926">
    <property type="entry name" value="RGS_subdomain_2"/>
</dbReference>
<evidence type="ECO:0000313" key="3">
    <source>
        <dbReference type="EMBL" id="VDD80174.1"/>
    </source>
</evidence>
<evidence type="ECO:0000313" key="5">
    <source>
        <dbReference type="WBParaSite" id="MCU_001464-RA"/>
    </source>
</evidence>
<dbReference type="AlphaFoldDB" id="A0A0R3UG60"/>
<dbReference type="OrthoDB" id="10266999at2759"/>
<dbReference type="EMBL" id="UXSR01005240">
    <property type="protein sequence ID" value="VDD80174.1"/>
    <property type="molecule type" value="Genomic_DNA"/>
</dbReference>
<reference evidence="3 4" key="1">
    <citation type="submission" date="2018-10" db="EMBL/GenBank/DDBJ databases">
        <authorList>
            <consortium name="Pathogen Informatics"/>
        </authorList>
    </citation>
    <scope>NUCLEOTIDE SEQUENCE [LARGE SCALE GENOMIC DNA]</scope>
</reference>
<dbReference type="Pfam" id="PF00615">
    <property type="entry name" value="RGS"/>
    <property type="match status" value="1"/>
</dbReference>
<reference evidence="5" key="2">
    <citation type="submission" date="2019-11" db="UniProtKB">
        <authorList>
            <consortium name="WormBaseParasite"/>
        </authorList>
    </citation>
    <scope>IDENTIFICATION</scope>
</reference>
<dbReference type="Gene3D" id="1.10.167.10">
    <property type="entry name" value="Regulator of G-protein Signalling 4, domain 2"/>
    <property type="match status" value="1"/>
</dbReference>
<dbReference type="STRING" id="53468.A0A0R3UG60"/>
<dbReference type="InterPro" id="IPR036305">
    <property type="entry name" value="RGS_sf"/>
</dbReference>
<dbReference type="PANTHER" id="PTHR10845:SF192">
    <property type="entry name" value="DOUBLE HIT, ISOFORM B"/>
    <property type="match status" value="1"/>
</dbReference>
<proteinExistence type="predicted"/>